<organism evidence="1 2">
    <name type="scientific">Deinococcus malanensis</name>
    <dbReference type="NCBI Taxonomy" id="1706855"/>
    <lineage>
        <taxon>Bacteria</taxon>
        <taxon>Thermotogati</taxon>
        <taxon>Deinococcota</taxon>
        <taxon>Deinococci</taxon>
        <taxon>Deinococcales</taxon>
        <taxon>Deinococcaceae</taxon>
        <taxon>Deinococcus</taxon>
    </lineage>
</organism>
<keyword evidence="2" id="KW-1185">Reference proteome</keyword>
<gene>
    <name evidence="1" type="ORF">GCM10008955_39420</name>
</gene>
<accession>A0ABQ2F1K3</accession>
<name>A0ABQ2F1K3_9DEIO</name>
<dbReference type="RefSeq" id="WP_189011856.1">
    <property type="nucleotide sequence ID" value="NZ_BMPP01000028.1"/>
</dbReference>
<sequence length="150" mass="16377">MSPTTQVKVCSAQVASFGGVDLRRVSVSLGGQAQVLLVREYQHAAAYLLQPHAGGPDLVSRQETSAAPALVLRAEWGEPLGQVLGVETDSGCGRISAYLLVLRLPGGEQRSVRVRTRDTFWWQGQLYCRKTRTQQLRGLLMGRQSSRQAA</sequence>
<evidence type="ECO:0000313" key="2">
    <source>
        <dbReference type="Proteomes" id="UP000647587"/>
    </source>
</evidence>
<proteinExistence type="predicted"/>
<dbReference type="Proteomes" id="UP000647587">
    <property type="component" value="Unassembled WGS sequence"/>
</dbReference>
<evidence type="ECO:0000313" key="1">
    <source>
        <dbReference type="EMBL" id="GGK41728.1"/>
    </source>
</evidence>
<comment type="caution">
    <text evidence="1">The sequence shown here is derived from an EMBL/GenBank/DDBJ whole genome shotgun (WGS) entry which is preliminary data.</text>
</comment>
<reference evidence="2" key="1">
    <citation type="journal article" date="2019" name="Int. J. Syst. Evol. Microbiol.">
        <title>The Global Catalogue of Microorganisms (GCM) 10K type strain sequencing project: providing services to taxonomists for standard genome sequencing and annotation.</title>
        <authorList>
            <consortium name="The Broad Institute Genomics Platform"/>
            <consortium name="The Broad Institute Genome Sequencing Center for Infectious Disease"/>
            <person name="Wu L."/>
            <person name="Ma J."/>
        </authorList>
    </citation>
    <scope>NUCLEOTIDE SEQUENCE [LARGE SCALE GENOMIC DNA]</scope>
    <source>
        <strain evidence="2">JCM 30331</strain>
    </source>
</reference>
<protein>
    <submittedName>
        <fullName evidence="1">Uncharacterized protein</fullName>
    </submittedName>
</protein>
<dbReference type="EMBL" id="BMPP01000028">
    <property type="protein sequence ID" value="GGK41728.1"/>
    <property type="molecule type" value="Genomic_DNA"/>
</dbReference>